<keyword evidence="4 7" id="KW-0378">Hydrolase</keyword>
<dbReference type="Pfam" id="PF00753">
    <property type="entry name" value="Lactamase_B"/>
    <property type="match status" value="1"/>
</dbReference>
<evidence type="ECO:0000256" key="5">
    <source>
        <dbReference type="ARBA" id="ARBA00022833"/>
    </source>
</evidence>
<comment type="cofactor">
    <cofactor evidence="1">
        <name>Zn(2+)</name>
        <dbReference type="ChEBI" id="CHEBI:29105"/>
    </cofactor>
</comment>
<reference evidence="7 8" key="1">
    <citation type="submission" date="2018-04" db="EMBL/GenBank/DDBJ databases">
        <title>Pseudomonas sp. nov., isolated from mangrove soil.</title>
        <authorList>
            <person name="Chen C."/>
        </authorList>
    </citation>
    <scope>NUCLEOTIDE SEQUENCE [LARGE SCALE GENOMIC DNA]</scope>
    <source>
        <strain evidence="7 8">TC-11</strain>
    </source>
</reference>
<dbReference type="InterPro" id="IPR001279">
    <property type="entry name" value="Metallo-B-lactamas"/>
</dbReference>
<dbReference type="GO" id="GO:0046872">
    <property type="term" value="F:metal ion binding"/>
    <property type="evidence" value="ECO:0007669"/>
    <property type="project" value="UniProtKB-KW"/>
</dbReference>
<comment type="caution">
    <text evidence="7">The sequence shown here is derived from an EMBL/GenBank/DDBJ whole genome shotgun (WGS) entry which is preliminary data.</text>
</comment>
<keyword evidence="3" id="KW-0479">Metal-binding</keyword>
<dbReference type="OrthoDB" id="5443440at2"/>
<comment type="similarity">
    <text evidence="2">Belongs to the metallo-beta-lactamase superfamily.</text>
</comment>
<dbReference type="PANTHER" id="PTHR42978:SF2">
    <property type="entry name" value="102 KBASES UNSTABLE REGION: FROM 1 TO 119443"/>
    <property type="match status" value="1"/>
</dbReference>
<evidence type="ECO:0000259" key="6">
    <source>
        <dbReference type="SMART" id="SM00849"/>
    </source>
</evidence>
<evidence type="ECO:0000313" key="7">
    <source>
        <dbReference type="EMBL" id="PTU74618.1"/>
    </source>
</evidence>
<sequence length="264" mass="28847">MAARGARLARVDFPSYCGLLQHPQHGWMLYDTGYSEQFFGATERLPERLYRSMLPVQLPAEDCLLTQLAARGLSADDIGHIIVSHYHGDHVAGLRDFPRARYIALRADSEALLGLRGKRWRATLGGQLPGLLPEDFLTRLQHADDCPTRPLPAWMAPFESGLDLFADGSLLGVPLPGHSTGQLGLYIADADGRPVLLAADACYSLPACREGRLPPAPTLWFSSADHQAYRRTFAALGALSLREPALAILPSHCSAAREDFQHGT</sequence>
<organism evidence="7 8">
    <name type="scientific">Pseudomonas mangrovi</name>
    <dbReference type="NCBI Taxonomy" id="2161748"/>
    <lineage>
        <taxon>Bacteria</taxon>
        <taxon>Pseudomonadati</taxon>
        <taxon>Pseudomonadota</taxon>
        <taxon>Gammaproteobacteria</taxon>
        <taxon>Pseudomonadales</taxon>
        <taxon>Pseudomonadaceae</taxon>
        <taxon>Pseudomonas</taxon>
    </lineage>
</organism>
<name>A0A2T5PA43_9PSED</name>
<dbReference type="AlphaFoldDB" id="A0A2T5PA43"/>
<dbReference type="SUPFAM" id="SSF56281">
    <property type="entry name" value="Metallo-hydrolase/oxidoreductase"/>
    <property type="match status" value="1"/>
</dbReference>
<dbReference type="InterPro" id="IPR051013">
    <property type="entry name" value="MBL_superfamily_lactonases"/>
</dbReference>
<dbReference type="GO" id="GO:0016787">
    <property type="term" value="F:hydrolase activity"/>
    <property type="evidence" value="ECO:0007669"/>
    <property type="project" value="UniProtKB-KW"/>
</dbReference>
<keyword evidence="5" id="KW-0862">Zinc</keyword>
<evidence type="ECO:0000256" key="2">
    <source>
        <dbReference type="ARBA" id="ARBA00007749"/>
    </source>
</evidence>
<dbReference type="PANTHER" id="PTHR42978">
    <property type="entry name" value="QUORUM-QUENCHING LACTONASE YTNP-RELATED-RELATED"/>
    <property type="match status" value="1"/>
</dbReference>
<proteinExistence type="inferred from homology"/>
<evidence type="ECO:0000256" key="3">
    <source>
        <dbReference type="ARBA" id="ARBA00022723"/>
    </source>
</evidence>
<dbReference type="InterPro" id="IPR036866">
    <property type="entry name" value="RibonucZ/Hydroxyglut_hydro"/>
</dbReference>
<evidence type="ECO:0000256" key="4">
    <source>
        <dbReference type="ARBA" id="ARBA00022801"/>
    </source>
</evidence>
<protein>
    <submittedName>
        <fullName evidence="7">MBL fold metallo-hydrolase</fullName>
    </submittedName>
</protein>
<dbReference type="CDD" id="cd07730">
    <property type="entry name" value="metallo-hydrolase-like_MBL-fold"/>
    <property type="match status" value="1"/>
</dbReference>
<evidence type="ECO:0000256" key="1">
    <source>
        <dbReference type="ARBA" id="ARBA00001947"/>
    </source>
</evidence>
<gene>
    <name evidence="7" type="ORF">DBO85_10685</name>
</gene>
<feature type="domain" description="Metallo-beta-lactamase" evidence="6">
    <location>
        <begin position="14"/>
        <end position="252"/>
    </location>
</feature>
<keyword evidence="8" id="KW-1185">Reference proteome</keyword>
<accession>A0A2T5PA43</accession>
<dbReference type="SMART" id="SM00849">
    <property type="entry name" value="Lactamase_B"/>
    <property type="match status" value="1"/>
</dbReference>
<dbReference type="EMBL" id="QASN01000017">
    <property type="protein sequence ID" value="PTU74618.1"/>
    <property type="molecule type" value="Genomic_DNA"/>
</dbReference>
<dbReference type="Gene3D" id="3.60.15.10">
    <property type="entry name" value="Ribonuclease Z/Hydroxyacylglutathione hydrolase-like"/>
    <property type="match status" value="1"/>
</dbReference>
<dbReference type="Proteomes" id="UP000244064">
    <property type="component" value="Unassembled WGS sequence"/>
</dbReference>
<evidence type="ECO:0000313" key="8">
    <source>
        <dbReference type="Proteomes" id="UP000244064"/>
    </source>
</evidence>